<reference evidence="2 3" key="1">
    <citation type="submission" date="2015-03" db="EMBL/GenBank/DDBJ databases">
        <title>Genome assembly of Sandaracinus amylolyticus DSM 53668.</title>
        <authorList>
            <person name="Sharma G."/>
            <person name="Subramanian S."/>
        </authorList>
    </citation>
    <scope>NUCLEOTIDE SEQUENCE [LARGE SCALE GENOMIC DNA]</scope>
    <source>
        <strain evidence="2 3">DSM 53668</strain>
    </source>
</reference>
<dbReference type="AlphaFoldDB" id="A0A0F6W1U1"/>
<dbReference type="Pfam" id="PF01656">
    <property type="entry name" value="CbiA"/>
    <property type="match status" value="1"/>
</dbReference>
<dbReference type="STRING" id="927083.DB32_002480"/>
<organism evidence="2 3">
    <name type="scientific">Sandaracinus amylolyticus</name>
    <dbReference type="NCBI Taxonomy" id="927083"/>
    <lineage>
        <taxon>Bacteria</taxon>
        <taxon>Pseudomonadati</taxon>
        <taxon>Myxococcota</taxon>
        <taxon>Polyangia</taxon>
        <taxon>Polyangiales</taxon>
        <taxon>Sandaracinaceae</taxon>
        <taxon>Sandaracinus</taxon>
    </lineage>
</organism>
<dbReference type="KEGG" id="samy:DB32_002480"/>
<dbReference type="InterPro" id="IPR016300">
    <property type="entry name" value="ATPase_ArsA/GET3"/>
</dbReference>
<dbReference type="Proteomes" id="UP000034883">
    <property type="component" value="Chromosome"/>
</dbReference>
<evidence type="ECO:0000313" key="3">
    <source>
        <dbReference type="Proteomes" id="UP000034883"/>
    </source>
</evidence>
<dbReference type="PANTHER" id="PTHR10803">
    <property type="entry name" value="ARSENICAL PUMP-DRIVING ATPASE ARSENITE-TRANSLOCATING ATPASE"/>
    <property type="match status" value="1"/>
</dbReference>
<dbReference type="GO" id="GO:0016887">
    <property type="term" value="F:ATP hydrolysis activity"/>
    <property type="evidence" value="ECO:0007669"/>
    <property type="project" value="InterPro"/>
</dbReference>
<name>A0A0F6W1U1_9BACT</name>
<dbReference type="InterPro" id="IPR002586">
    <property type="entry name" value="CobQ/CobB/MinD/ParA_Nub-bd_dom"/>
</dbReference>
<dbReference type="PANTHER" id="PTHR10803:SF3">
    <property type="entry name" value="ATPASE GET3"/>
    <property type="match status" value="1"/>
</dbReference>
<accession>A0A0F6W1U1</accession>
<keyword evidence="3" id="KW-1185">Reference proteome</keyword>
<dbReference type="InterPro" id="IPR027417">
    <property type="entry name" value="P-loop_NTPase"/>
</dbReference>
<dbReference type="GO" id="GO:0005524">
    <property type="term" value="F:ATP binding"/>
    <property type="evidence" value="ECO:0007669"/>
    <property type="project" value="InterPro"/>
</dbReference>
<dbReference type="SUPFAM" id="SSF52540">
    <property type="entry name" value="P-loop containing nucleoside triphosphate hydrolases"/>
    <property type="match status" value="1"/>
</dbReference>
<evidence type="ECO:0000259" key="1">
    <source>
        <dbReference type="Pfam" id="PF01656"/>
    </source>
</evidence>
<dbReference type="Gene3D" id="3.40.50.300">
    <property type="entry name" value="P-loop containing nucleotide triphosphate hydrolases"/>
    <property type="match status" value="1"/>
</dbReference>
<feature type="domain" description="CobQ/CobB/MinD/ParA nucleotide binding" evidence="1">
    <location>
        <begin position="2"/>
        <end position="203"/>
    </location>
</feature>
<evidence type="ECO:0000313" key="2">
    <source>
        <dbReference type="EMBL" id="AKF05331.1"/>
    </source>
</evidence>
<dbReference type="EMBL" id="CP011125">
    <property type="protein sequence ID" value="AKF05331.1"/>
    <property type="molecule type" value="Genomic_DNA"/>
</dbReference>
<proteinExistence type="predicted"/>
<sequence length="284" mass="30572">MLVTGKGGVGKTTLAAGIAEAAAAREGRAVLIEFGDGESGKRVLGPRSKVAHRVVDPRDAMERAVANILGSTILARLFIGNFAVRPMLRAAPAMRELAMLEVVRIYAEEHPGARVVVDMPATGHGLAWLRLPVQMRDMFASGPIHDLAQRLIDRLVSPSRCSVVVVTLPERLVLSETIELCRALEVEVGLPPARLVVNRFPRDLPAEAWDSARAIAARGGESAPAAQQLLRMLDARREAQREALEILGSAVKTSLHTRPLILREQMEDPSATDVAAWLTSEGAA</sequence>
<protein>
    <submittedName>
        <fullName evidence="2">Arsenical pump-driving ATPase</fullName>
    </submittedName>
</protein>
<gene>
    <name evidence="2" type="ORF">DB32_002480</name>
</gene>